<proteinExistence type="predicted"/>
<name>A0A5Q0UFN7_9ARCH</name>
<keyword evidence="1" id="KW-0472">Membrane</keyword>
<dbReference type="AlphaFoldDB" id="A0A5Q0UFN7"/>
<evidence type="ECO:0000256" key="1">
    <source>
        <dbReference type="SAM" id="Phobius"/>
    </source>
</evidence>
<feature type="transmembrane region" description="Helical" evidence="1">
    <location>
        <begin position="6"/>
        <end position="25"/>
    </location>
</feature>
<organism evidence="2 3">
    <name type="scientific">Candidatus Nanohalobium constans</name>
    <dbReference type="NCBI Taxonomy" id="2565781"/>
    <lineage>
        <taxon>Archaea</taxon>
        <taxon>Candidatus Nanohalarchaeota</taxon>
        <taxon>Candidatus Nanohalobia</taxon>
        <taxon>Candidatus Nanohalobiales</taxon>
        <taxon>Candidatus Nanohalobiaceae</taxon>
        <taxon>Candidatus Nanohalobium</taxon>
    </lineage>
</organism>
<keyword evidence="1" id="KW-0812">Transmembrane</keyword>
<dbReference type="EMBL" id="CP040089">
    <property type="protein sequence ID" value="QGA80432.1"/>
    <property type="molecule type" value="Genomic_DNA"/>
</dbReference>
<dbReference type="RefSeq" id="WP_153550172.1">
    <property type="nucleotide sequence ID" value="NZ_CP040089.1"/>
</dbReference>
<dbReference type="GeneID" id="42364918"/>
<gene>
    <name evidence="2" type="ORF">LC1Nh_0533</name>
</gene>
<evidence type="ECO:0000313" key="2">
    <source>
        <dbReference type="EMBL" id="QGA80432.1"/>
    </source>
</evidence>
<protein>
    <submittedName>
        <fullName evidence="2">Uncharacterized protein</fullName>
    </submittedName>
</protein>
<keyword evidence="1" id="KW-1133">Transmembrane helix</keyword>
<keyword evidence="3" id="KW-1185">Reference proteome</keyword>
<dbReference type="KEGG" id="ncon:LC1Nh_0533"/>
<accession>A0A5Q0UFN7</accession>
<sequence length="72" mass="8000">MESFSLIVGFFAGLLVGGLGVVLYVRHKMMSQLSAMQGEMEDMFDMTDDLMDGMGQPGVEEADFQVEEKEDE</sequence>
<reference evidence="3" key="1">
    <citation type="submission" date="2019-05" db="EMBL/GenBank/DDBJ databases">
        <title>Candidatus Nanohalobium constans, a novel model system to study the DPANN nano-sized archaea: genomic and physiological characterization of a nanoarchaeon co-cultured with its chitinotrophic host.</title>
        <authorList>
            <person name="La Cono V."/>
            <person name="Arcadi E."/>
            <person name="Crisafi F."/>
            <person name="Denaro R."/>
            <person name="La Spada G."/>
            <person name="Messina E."/>
            <person name="Smedile F."/>
            <person name="Toshchakov S.V."/>
            <person name="Shevchenko M.A."/>
            <person name="Golyshin P.N."/>
            <person name="Golyshina O.V."/>
            <person name="Ferrer M."/>
            <person name="Rohde M."/>
            <person name="Mushegian A."/>
            <person name="Sorokin D.Y."/>
            <person name="Giuliano L."/>
            <person name="Yakimov M.M."/>
        </authorList>
    </citation>
    <scope>NUCLEOTIDE SEQUENCE [LARGE SCALE GENOMIC DNA]</scope>
    <source>
        <strain evidence="3">LC1Nh</strain>
    </source>
</reference>
<evidence type="ECO:0000313" key="3">
    <source>
        <dbReference type="Proteomes" id="UP000377803"/>
    </source>
</evidence>
<dbReference type="Proteomes" id="UP000377803">
    <property type="component" value="Chromosome"/>
</dbReference>